<dbReference type="AlphaFoldDB" id="A0A2S9INF9"/>
<accession>A0A2S9INF9</accession>
<name>A0A2S9INF9_9HYPH</name>
<keyword evidence="2" id="KW-1185">Reference proteome</keyword>
<organism evidence="1 2">
    <name type="scientific">Phyllobacterium phragmitis</name>
    <dbReference type="NCBI Taxonomy" id="2670329"/>
    <lineage>
        <taxon>Bacteria</taxon>
        <taxon>Pseudomonadati</taxon>
        <taxon>Pseudomonadota</taxon>
        <taxon>Alphaproteobacteria</taxon>
        <taxon>Hyphomicrobiales</taxon>
        <taxon>Phyllobacteriaceae</taxon>
        <taxon>Phyllobacterium</taxon>
    </lineage>
</organism>
<evidence type="ECO:0000313" key="2">
    <source>
        <dbReference type="Proteomes" id="UP000239434"/>
    </source>
</evidence>
<protein>
    <submittedName>
        <fullName evidence="1">Uncharacterized protein</fullName>
    </submittedName>
</protein>
<dbReference type="Proteomes" id="UP000239434">
    <property type="component" value="Unassembled WGS sequence"/>
</dbReference>
<dbReference type="RefSeq" id="WP_105743332.1">
    <property type="nucleotide sequence ID" value="NZ_PVBR01000014.1"/>
</dbReference>
<reference evidence="1 2" key="1">
    <citation type="submission" date="2018-02" db="EMBL/GenBank/DDBJ databases">
        <title>The draft genome of Phyllobacterium sp. 1N-3.</title>
        <authorList>
            <person name="Liu L."/>
            <person name="Li L."/>
            <person name="Zhang X."/>
            <person name="Wang T."/>
            <person name="Liang L."/>
        </authorList>
    </citation>
    <scope>NUCLEOTIDE SEQUENCE [LARGE SCALE GENOMIC DNA]</scope>
    <source>
        <strain evidence="1 2">1N-3</strain>
    </source>
</reference>
<dbReference type="EMBL" id="PVBR01000014">
    <property type="protein sequence ID" value="PRD42064.1"/>
    <property type="molecule type" value="Genomic_DNA"/>
</dbReference>
<gene>
    <name evidence="1" type="ORF">C5748_18070</name>
</gene>
<sequence>MTPKTHQELVERVARRIDPYAWSDPSMAIRQRVSQKTAEAAISEVYAAVEEPTLDMLTGGINAFLDDPERKQSTLWRAMLAASPLAKEG</sequence>
<evidence type="ECO:0000313" key="1">
    <source>
        <dbReference type="EMBL" id="PRD42064.1"/>
    </source>
</evidence>
<proteinExistence type="predicted"/>
<comment type="caution">
    <text evidence="1">The sequence shown here is derived from an EMBL/GenBank/DDBJ whole genome shotgun (WGS) entry which is preliminary data.</text>
</comment>